<sequence length="487" mass="54070">MRNVLIILSASCLLLWPSTVVAIPPVERPAGDRNAGIWDLVVPKPGEEGPVKEPAEQPVHEANKPGPRQGGGDESTYAELDWSQTKKPSKAGATGGDRPAYAELDWSQTKKPSKGGATGGNEPIYAVIDKNKKTTKLSEGAPNKPKYTERDGKLFEGNGNEERILSTEPPSFRDHPHARWFVKDAKTGAWYRTKYVTKGPKKGTVLRHKDAILTPPGGSKPNTQSGTSRDPQPGTSGLQPTFESTMLNAAKKLGFKVDTLEQFQQMHPREYEPVANKIRSKFPDQGKVGGATGGTQPTTKTIKADGKTFTYTKEEGRYVLVNNPHKRYGIRGDYLVKWDENDEHSKNVQKLTDTSQKDRDASRQEPGKTPGEQSNQVQKKKDESRQRTEADFEALLEEHGQGTDVKAKRNLGKRLYATLKSLPNVLGGARPRVERAQILEAINSIGYNFEKARDARKAIPEIYLEVQKYLDHQRRIENPWLANGFSN</sequence>
<evidence type="ECO:0000313" key="3">
    <source>
        <dbReference type="EMBL" id="KAF4506973.1"/>
    </source>
</evidence>
<reference evidence="3 4" key="1">
    <citation type="journal article" date="2020" name="Genome Biol. Evol.">
        <title>A new high-quality draft genome assembly of the Chinese cordyceps Ophiocordyceps sinensis.</title>
        <authorList>
            <person name="Shu R."/>
            <person name="Zhang J."/>
            <person name="Meng Q."/>
            <person name="Zhang H."/>
            <person name="Zhou G."/>
            <person name="Li M."/>
            <person name="Wu P."/>
            <person name="Zhao Y."/>
            <person name="Chen C."/>
            <person name="Qin Q."/>
        </authorList>
    </citation>
    <scope>NUCLEOTIDE SEQUENCE [LARGE SCALE GENOMIC DNA]</scope>
    <source>
        <strain evidence="3 4">IOZ07</strain>
    </source>
</reference>
<name>A0A8H4LWQ0_9HYPO</name>
<proteinExistence type="predicted"/>
<organism evidence="3 4">
    <name type="scientific">Ophiocordyceps sinensis</name>
    <dbReference type="NCBI Taxonomy" id="72228"/>
    <lineage>
        <taxon>Eukaryota</taxon>
        <taxon>Fungi</taxon>
        <taxon>Dikarya</taxon>
        <taxon>Ascomycota</taxon>
        <taxon>Pezizomycotina</taxon>
        <taxon>Sordariomycetes</taxon>
        <taxon>Hypocreomycetidae</taxon>
        <taxon>Hypocreales</taxon>
        <taxon>Ophiocordycipitaceae</taxon>
        <taxon>Ophiocordyceps</taxon>
    </lineage>
</organism>
<gene>
    <name evidence="3" type="ORF">G6O67_005653</name>
</gene>
<feature type="region of interest" description="Disordered" evidence="1">
    <location>
        <begin position="281"/>
        <end position="301"/>
    </location>
</feature>
<feature type="region of interest" description="Disordered" evidence="1">
    <location>
        <begin position="40"/>
        <end position="175"/>
    </location>
</feature>
<feature type="region of interest" description="Disordered" evidence="1">
    <location>
        <begin position="201"/>
        <end position="241"/>
    </location>
</feature>
<feature type="compositionally biased region" description="Basic and acidic residues" evidence="1">
    <location>
        <begin position="379"/>
        <end position="388"/>
    </location>
</feature>
<keyword evidence="2" id="KW-0732">Signal</keyword>
<feature type="region of interest" description="Disordered" evidence="1">
    <location>
        <begin position="344"/>
        <end position="388"/>
    </location>
</feature>
<comment type="caution">
    <text evidence="3">The sequence shown here is derived from an EMBL/GenBank/DDBJ whole genome shotgun (WGS) entry which is preliminary data.</text>
</comment>
<dbReference type="AlphaFoldDB" id="A0A8H4LWQ0"/>
<evidence type="ECO:0000256" key="2">
    <source>
        <dbReference type="SAM" id="SignalP"/>
    </source>
</evidence>
<feature type="compositionally biased region" description="Polar residues" evidence="1">
    <location>
        <begin position="220"/>
        <end position="241"/>
    </location>
</feature>
<feature type="signal peptide" evidence="2">
    <location>
        <begin position="1"/>
        <end position="22"/>
    </location>
</feature>
<protein>
    <submittedName>
        <fullName evidence="3">Uncharacterized protein</fullName>
    </submittedName>
</protein>
<evidence type="ECO:0000256" key="1">
    <source>
        <dbReference type="SAM" id="MobiDB-lite"/>
    </source>
</evidence>
<feature type="compositionally biased region" description="Basic and acidic residues" evidence="1">
    <location>
        <begin position="146"/>
        <end position="175"/>
    </location>
</feature>
<feature type="chain" id="PRO_5034323409" evidence="2">
    <location>
        <begin position="23"/>
        <end position="487"/>
    </location>
</feature>
<evidence type="ECO:0000313" key="4">
    <source>
        <dbReference type="Proteomes" id="UP000557566"/>
    </source>
</evidence>
<accession>A0A8H4LWQ0</accession>
<dbReference type="Proteomes" id="UP000557566">
    <property type="component" value="Unassembled WGS sequence"/>
</dbReference>
<dbReference type="EMBL" id="JAAVMX010000006">
    <property type="protein sequence ID" value="KAF4506973.1"/>
    <property type="molecule type" value="Genomic_DNA"/>
</dbReference>
<keyword evidence="4" id="KW-1185">Reference proteome</keyword>
<feature type="compositionally biased region" description="Basic and acidic residues" evidence="1">
    <location>
        <begin position="355"/>
        <end position="366"/>
    </location>
</feature>
<feature type="compositionally biased region" description="Basic and acidic residues" evidence="1">
    <location>
        <begin position="45"/>
        <end position="63"/>
    </location>
</feature>